<evidence type="ECO:0000313" key="2">
    <source>
        <dbReference type="Proteomes" id="UP000509750"/>
    </source>
</evidence>
<organism evidence="1 2">
    <name type="scientific">Halorarum halophilum</name>
    <dbReference type="NCBI Taxonomy" id="2743090"/>
    <lineage>
        <taxon>Archaea</taxon>
        <taxon>Methanobacteriati</taxon>
        <taxon>Methanobacteriota</taxon>
        <taxon>Stenosarchaea group</taxon>
        <taxon>Halobacteria</taxon>
        <taxon>Halobacteriales</taxon>
        <taxon>Haloferacaceae</taxon>
        <taxon>Halorarum</taxon>
    </lineage>
</organism>
<dbReference type="RefSeq" id="WP_179171389.1">
    <property type="nucleotide sequence ID" value="NZ_CP058531.1"/>
</dbReference>
<sequence>MSTIEVEPAMPDFYCHDCEQQFFTEVENDYGTYEFRRCPRCGSAKTTLA</sequence>
<name>A0A7D5KP16_9EURY</name>
<dbReference type="Proteomes" id="UP000509750">
    <property type="component" value="Plasmid unnamed2"/>
</dbReference>
<geneLocation type="plasmid" evidence="1 2">
    <name>unnamed2</name>
</geneLocation>
<proteinExistence type="predicted"/>
<dbReference type="EMBL" id="CP058531">
    <property type="protein sequence ID" value="QLG29815.1"/>
    <property type="molecule type" value="Genomic_DNA"/>
</dbReference>
<keyword evidence="2" id="KW-1185">Reference proteome</keyword>
<dbReference type="AlphaFoldDB" id="A0A7D5KP16"/>
<accession>A0A7D5KP16</accession>
<keyword evidence="1" id="KW-0614">Plasmid</keyword>
<protein>
    <recommendedName>
        <fullName evidence="3">Zinc ribbon domain-containing protein</fullName>
    </recommendedName>
</protein>
<dbReference type="GeneID" id="56031082"/>
<evidence type="ECO:0008006" key="3">
    <source>
        <dbReference type="Google" id="ProtNLM"/>
    </source>
</evidence>
<evidence type="ECO:0000313" key="1">
    <source>
        <dbReference type="EMBL" id="QLG29815.1"/>
    </source>
</evidence>
<reference evidence="1 2" key="1">
    <citation type="submission" date="2020-07" db="EMBL/GenBank/DDBJ databases">
        <title>Gai3-2, isolated from salt lake.</title>
        <authorList>
            <person name="Cui H."/>
            <person name="Shi X."/>
        </authorList>
    </citation>
    <scope>NUCLEOTIDE SEQUENCE [LARGE SCALE GENOMIC DNA]</scope>
    <source>
        <strain evidence="1 2">Gai3-2</strain>
        <plasmid evidence="1 2">unnamed2</plasmid>
    </source>
</reference>
<gene>
    <name evidence="1" type="ORF">HUG10_19575</name>
</gene>
<dbReference type="KEGG" id="halg:HUG10_19575"/>